<dbReference type="PROSITE" id="PS50888">
    <property type="entry name" value="BHLH"/>
    <property type="match status" value="1"/>
</dbReference>
<dbReference type="InterPro" id="IPR036638">
    <property type="entry name" value="HLH_DNA-bd_sf"/>
</dbReference>
<gene>
    <name evidence="8" type="primary">USF2</name>
    <name evidence="8" type="ORF">BLAG_LOCUS17117</name>
</gene>
<keyword evidence="2" id="KW-0805">Transcription regulation</keyword>
<feature type="domain" description="BHLH" evidence="7">
    <location>
        <begin position="292"/>
        <end position="349"/>
    </location>
</feature>
<proteinExistence type="predicted"/>
<name>A0A8K0EQ03_BRALA</name>
<dbReference type="PANTHER" id="PTHR46117">
    <property type="entry name" value="FI24210P1"/>
    <property type="match status" value="1"/>
</dbReference>
<dbReference type="Gene3D" id="4.10.280.10">
    <property type="entry name" value="Helix-loop-helix DNA-binding domain"/>
    <property type="match status" value="1"/>
</dbReference>
<dbReference type="SUPFAM" id="SSF47459">
    <property type="entry name" value="HLH, helix-loop-helix DNA-binding domain"/>
    <property type="match status" value="1"/>
</dbReference>
<feature type="coiled-coil region" evidence="5">
    <location>
        <begin position="346"/>
        <end position="397"/>
    </location>
</feature>
<feature type="compositionally biased region" description="Basic and acidic residues" evidence="6">
    <location>
        <begin position="283"/>
        <end position="301"/>
    </location>
</feature>
<accession>A0A8K0EQ03</accession>
<protein>
    <submittedName>
        <fullName evidence="8">USF2 protein</fullName>
    </submittedName>
</protein>
<keyword evidence="4" id="KW-0539">Nucleus</keyword>
<dbReference type="GO" id="GO:0046983">
    <property type="term" value="F:protein dimerization activity"/>
    <property type="evidence" value="ECO:0007669"/>
    <property type="project" value="InterPro"/>
</dbReference>
<keyword evidence="5" id="KW-0175">Coiled coil</keyword>
<evidence type="ECO:0000259" key="7">
    <source>
        <dbReference type="PROSITE" id="PS50888"/>
    </source>
</evidence>
<dbReference type="Pfam" id="PF00010">
    <property type="entry name" value="HLH"/>
    <property type="match status" value="1"/>
</dbReference>
<dbReference type="InterPro" id="IPR051732">
    <property type="entry name" value="USF"/>
</dbReference>
<evidence type="ECO:0000256" key="4">
    <source>
        <dbReference type="ARBA" id="ARBA00023242"/>
    </source>
</evidence>
<dbReference type="GO" id="GO:0005634">
    <property type="term" value="C:nucleus"/>
    <property type="evidence" value="ECO:0007669"/>
    <property type="project" value="UniProtKB-SubCell"/>
</dbReference>
<keyword evidence="9" id="KW-1185">Reference proteome</keyword>
<evidence type="ECO:0000256" key="5">
    <source>
        <dbReference type="SAM" id="Coils"/>
    </source>
</evidence>
<reference evidence="8" key="1">
    <citation type="submission" date="2022-01" db="EMBL/GenBank/DDBJ databases">
        <authorList>
            <person name="Braso-Vives M."/>
        </authorList>
    </citation>
    <scope>NUCLEOTIDE SEQUENCE</scope>
</reference>
<dbReference type="GO" id="GO:0000978">
    <property type="term" value="F:RNA polymerase II cis-regulatory region sequence-specific DNA binding"/>
    <property type="evidence" value="ECO:0007669"/>
    <property type="project" value="TreeGrafter"/>
</dbReference>
<sequence length="403" mass="44074">MMRLGDWRSRGKCTAARVRASRRGRHAHETAAPLIRPWRVMELRSRGQAVGREGVRPVRLRRSASSQCQEKGQEGEEQVTIHAVSEGGETATVTVNASDDQTAAVIAAQQGGSFTDGNIQYQFRTESNGQGQVTYRVVQVTDAAAGDPQADTSQQAVIQSPFANGTSPPNVTEHNAGETRFTYFPATSVGEAGSTQTAEGTTLTQTATGEFIIQTSGAREAVTTTQPENVTLAQPAQGVIGQDVHQTGAPGQFYVMMSPQDVLQQGAQRTIAPRTHQFSPKMDNTRPVRDERRRVSHNEVERRRRDKINNWITKLSKIVPDCAQDHTKQGQVGSKGGILAKTCDYIHELRTANARMAESLKDAERISVDAELLRQQVEELKNENALLRAQLNQHGIEAVSSNQ</sequence>
<dbReference type="InterPro" id="IPR011598">
    <property type="entry name" value="bHLH_dom"/>
</dbReference>
<dbReference type="PANTHER" id="PTHR46117:SF3">
    <property type="entry name" value="FI24210P1"/>
    <property type="match status" value="1"/>
</dbReference>
<dbReference type="AlphaFoldDB" id="A0A8K0EQ03"/>
<dbReference type="EMBL" id="OV696689">
    <property type="protein sequence ID" value="CAH1261807.1"/>
    <property type="molecule type" value="Genomic_DNA"/>
</dbReference>
<dbReference type="Proteomes" id="UP000838412">
    <property type="component" value="Chromosome 4"/>
</dbReference>
<comment type="subcellular location">
    <subcellularLocation>
        <location evidence="1">Nucleus</location>
    </subcellularLocation>
</comment>
<organism evidence="8 9">
    <name type="scientific">Branchiostoma lanceolatum</name>
    <name type="common">Common lancelet</name>
    <name type="synonym">Amphioxus lanceolatum</name>
    <dbReference type="NCBI Taxonomy" id="7740"/>
    <lineage>
        <taxon>Eukaryota</taxon>
        <taxon>Metazoa</taxon>
        <taxon>Chordata</taxon>
        <taxon>Cephalochordata</taxon>
        <taxon>Leptocardii</taxon>
        <taxon>Amphioxiformes</taxon>
        <taxon>Branchiostomatidae</taxon>
        <taxon>Branchiostoma</taxon>
    </lineage>
</organism>
<dbReference type="SMART" id="SM00353">
    <property type="entry name" value="HLH"/>
    <property type="match status" value="1"/>
</dbReference>
<evidence type="ECO:0000313" key="9">
    <source>
        <dbReference type="Proteomes" id="UP000838412"/>
    </source>
</evidence>
<feature type="region of interest" description="Disordered" evidence="6">
    <location>
        <begin position="277"/>
        <end position="301"/>
    </location>
</feature>
<evidence type="ECO:0000256" key="1">
    <source>
        <dbReference type="ARBA" id="ARBA00004123"/>
    </source>
</evidence>
<keyword evidence="3" id="KW-0804">Transcription</keyword>
<dbReference type="OrthoDB" id="690068at2759"/>
<dbReference type="GO" id="GO:0045944">
    <property type="term" value="P:positive regulation of transcription by RNA polymerase II"/>
    <property type="evidence" value="ECO:0007669"/>
    <property type="project" value="UniProtKB-ARBA"/>
</dbReference>
<evidence type="ECO:0000313" key="8">
    <source>
        <dbReference type="EMBL" id="CAH1261807.1"/>
    </source>
</evidence>
<evidence type="ECO:0000256" key="6">
    <source>
        <dbReference type="SAM" id="MobiDB-lite"/>
    </source>
</evidence>
<evidence type="ECO:0000256" key="2">
    <source>
        <dbReference type="ARBA" id="ARBA00023015"/>
    </source>
</evidence>
<dbReference type="GO" id="GO:0000981">
    <property type="term" value="F:DNA-binding transcription factor activity, RNA polymerase II-specific"/>
    <property type="evidence" value="ECO:0007669"/>
    <property type="project" value="TreeGrafter"/>
</dbReference>
<evidence type="ECO:0000256" key="3">
    <source>
        <dbReference type="ARBA" id="ARBA00023163"/>
    </source>
</evidence>
<dbReference type="CDD" id="cd11396">
    <property type="entry name" value="bHLHzip_USF"/>
    <property type="match status" value="1"/>
</dbReference>